<sequence>MRGHTNGGVAGSGADPLAGRTALVTGGSRGIGRAICEALAVAGADVAVNYHERADAAAETVVAVEEAGCRATAVRADVSERDACAELIASVEDDLGEIDVLVNNAGIGRTLAPAEVTREEWDDHLATNLTAAFDLTDAVLPGMRERGWGRIVNVTSVAARNGGIVGPHYAASKAGLIGLTRGYANQLAGDGVTVNALAPGLVETDMVAATTAEPEDVPVGRFGRPEEAAAVVALFATNGYLNGQTVNVDGGIRFD</sequence>
<dbReference type="SMART" id="SM00822">
    <property type="entry name" value="PKS_KR"/>
    <property type="match status" value="1"/>
</dbReference>
<dbReference type="PRINTS" id="PR00081">
    <property type="entry name" value="GDHRDH"/>
</dbReference>
<dbReference type="InterPro" id="IPR020904">
    <property type="entry name" value="Sc_DH/Rdtase_CS"/>
</dbReference>
<feature type="domain" description="Ketoreductase" evidence="4">
    <location>
        <begin position="20"/>
        <end position="200"/>
    </location>
</feature>
<name>U2YGL9_9EURY</name>
<dbReference type="PRINTS" id="PR00080">
    <property type="entry name" value="SDRFAMILY"/>
</dbReference>
<dbReference type="InterPro" id="IPR002347">
    <property type="entry name" value="SDR_fam"/>
</dbReference>
<dbReference type="PANTHER" id="PTHR42879:SF2">
    <property type="entry name" value="3-OXOACYL-[ACYL-CARRIER-PROTEIN] REDUCTASE FABG"/>
    <property type="match status" value="1"/>
</dbReference>
<protein>
    <submittedName>
        <fullName evidence="5">3-oxoacyl-[acyl-carrier protein] reductase</fullName>
    </submittedName>
</protein>
<dbReference type="AlphaFoldDB" id="U2YGL9"/>
<dbReference type="EMBL" id="BATA01000068">
    <property type="protein sequence ID" value="GAD53456.1"/>
    <property type="molecule type" value="Genomic_DNA"/>
</dbReference>
<evidence type="ECO:0000313" key="5">
    <source>
        <dbReference type="EMBL" id="GAD53456.1"/>
    </source>
</evidence>
<dbReference type="RefSeq" id="WP_020221091.1">
    <property type="nucleotide sequence ID" value="NZ_BANO01000032.1"/>
</dbReference>
<dbReference type="PROSITE" id="PS00061">
    <property type="entry name" value="ADH_SHORT"/>
    <property type="match status" value="1"/>
</dbReference>
<proteinExistence type="inferred from homology"/>
<dbReference type="OrthoDB" id="194879at2157"/>
<keyword evidence="2" id="KW-0560">Oxidoreductase</keyword>
<evidence type="ECO:0000313" key="6">
    <source>
        <dbReference type="Proteomes" id="UP000016986"/>
    </source>
</evidence>
<gene>
    <name evidence="5" type="ORF">MBEHAL_2216</name>
</gene>
<accession>U2YGL9</accession>
<dbReference type="SUPFAM" id="SSF51735">
    <property type="entry name" value="NAD(P)-binding Rossmann-fold domains"/>
    <property type="match status" value="1"/>
</dbReference>
<dbReference type="eggNOG" id="arCOG01259">
    <property type="taxonomic scope" value="Archaea"/>
</dbReference>
<dbReference type="FunFam" id="3.40.50.720:FF:000173">
    <property type="entry name" value="3-oxoacyl-[acyl-carrier protein] reductase"/>
    <property type="match status" value="1"/>
</dbReference>
<organism evidence="5 6">
    <name type="scientific">Halarchaeum acidiphilum MH1-52-1</name>
    <dbReference type="NCBI Taxonomy" id="1261545"/>
    <lineage>
        <taxon>Archaea</taxon>
        <taxon>Methanobacteriati</taxon>
        <taxon>Methanobacteriota</taxon>
        <taxon>Stenosarchaea group</taxon>
        <taxon>Halobacteria</taxon>
        <taxon>Halobacteriales</taxon>
        <taxon>Halobacteriaceae</taxon>
    </lineage>
</organism>
<dbReference type="Gene3D" id="3.40.50.720">
    <property type="entry name" value="NAD(P)-binding Rossmann-like Domain"/>
    <property type="match status" value="1"/>
</dbReference>
<dbReference type="Pfam" id="PF00106">
    <property type="entry name" value="adh_short"/>
    <property type="match status" value="1"/>
</dbReference>
<dbReference type="InterPro" id="IPR036291">
    <property type="entry name" value="NAD(P)-bd_dom_sf"/>
</dbReference>
<reference evidence="5 6" key="1">
    <citation type="submission" date="2013-09" db="EMBL/GenBank/DDBJ databases">
        <title>Whole genome sequencing of Halarchaeum acidiphilum strain MH1-52-1.</title>
        <authorList>
            <person name="Shimane Y."/>
            <person name="Minegishi H."/>
            <person name="Nishi S."/>
            <person name="Echigo A."/>
            <person name="Shuto A."/>
            <person name="Konishi M."/>
            <person name="Ito T."/>
            <person name="Ohkuma M."/>
            <person name="Ohta Y."/>
            <person name="Nagano Y."/>
            <person name="Tsubouchi T."/>
            <person name="Mori K."/>
            <person name="Usui K."/>
            <person name="Kamekura M."/>
            <person name="Usami R."/>
            <person name="Takaki Y."/>
            <person name="Hatada Y."/>
        </authorList>
    </citation>
    <scope>NUCLEOTIDE SEQUENCE [LARGE SCALE GENOMIC DNA]</scope>
    <source>
        <strain evidence="5 6">JCM 16109</strain>
    </source>
</reference>
<dbReference type="GO" id="GO:0032787">
    <property type="term" value="P:monocarboxylic acid metabolic process"/>
    <property type="evidence" value="ECO:0007669"/>
    <property type="project" value="UniProtKB-ARBA"/>
</dbReference>
<dbReference type="Proteomes" id="UP000016986">
    <property type="component" value="Unassembled WGS sequence"/>
</dbReference>
<comment type="similarity">
    <text evidence="1 3">Belongs to the short-chain dehydrogenases/reductases (SDR) family.</text>
</comment>
<dbReference type="InterPro" id="IPR057326">
    <property type="entry name" value="KR_dom"/>
</dbReference>
<comment type="caution">
    <text evidence="5">The sequence shown here is derived from an EMBL/GenBank/DDBJ whole genome shotgun (WGS) entry which is preliminary data.</text>
</comment>
<keyword evidence="6" id="KW-1185">Reference proteome</keyword>
<evidence type="ECO:0000256" key="2">
    <source>
        <dbReference type="ARBA" id="ARBA00023002"/>
    </source>
</evidence>
<dbReference type="PANTHER" id="PTHR42879">
    <property type="entry name" value="3-OXOACYL-(ACYL-CARRIER-PROTEIN) REDUCTASE"/>
    <property type="match status" value="1"/>
</dbReference>
<dbReference type="GO" id="GO:0016491">
    <property type="term" value="F:oxidoreductase activity"/>
    <property type="evidence" value="ECO:0007669"/>
    <property type="project" value="UniProtKB-KW"/>
</dbReference>
<evidence type="ECO:0000259" key="4">
    <source>
        <dbReference type="SMART" id="SM00822"/>
    </source>
</evidence>
<evidence type="ECO:0000256" key="1">
    <source>
        <dbReference type="ARBA" id="ARBA00006484"/>
    </source>
</evidence>
<dbReference type="InterPro" id="IPR050259">
    <property type="entry name" value="SDR"/>
</dbReference>
<evidence type="ECO:0000256" key="3">
    <source>
        <dbReference type="RuleBase" id="RU000363"/>
    </source>
</evidence>